<dbReference type="InterPro" id="IPR027994">
    <property type="entry name" value="WxL_dom"/>
</dbReference>
<evidence type="ECO:0000259" key="2">
    <source>
        <dbReference type="Pfam" id="PF13731"/>
    </source>
</evidence>
<keyword evidence="1" id="KW-0732">Signal</keyword>
<dbReference type="EMBL" id="JAFLVX010000015">
    <property type="protein sequence ID" value="MBO0476572.1"/>
    <property type="molecule type" value="Genomic_DNA"/>
</dbReference>
<dbReference type="Proteomes" id="UP000664857">
    <property type="component" value="Unassembled WGS sequence"/>
</dbReference>
<dbReference type="RefSeq" id="WP_206965682.1">
    <property type="nucleotide sequence ID" value="NZ_JAFLVX010000015.1"/>
</dbReference>
<proteinExistence type="predicted"/>
<reference evidence="3 4" key="1">
    <citation type="submission" date="2021-03" db="EMBL/GenBank/DDBJ databases">
        <title>Enterococcal diversity collection.</title>
        <authorList>
            <person name="Gilmore M.S."/>
            <person name="Schwartzman J."/>
            <person name="Van Tyne D."/>
            <person name="Martin M."/>
            <person name="Earl A.M."/>
            <person name="Manson A.L."/>
            <person name="Straub T."/>
            <person name="Salamzade R."/>
            <person name="Saavedra J."/>
            <person name="Lebreton F."/>
            <person name="Prichula J."/>
            <person name="Schaufler K."/>
            <person name="Gaca A."/>
            <person name="Sgardioli B."/>
            <person name="Wagenaar J."/>
            <person name="Strong T."/>
        </authorList>
    </citation>
    <scope>NUCLEOTIDE SEQUENCE [LARGE SCALE GENOMIC DNA]</scope>
    <source>
        <strain evidence="3 4">DIV0080</strain>
    </source>
</reference>
<accession>A0ABS3HS43</accession>
<sequence>MKRNMLTSSMLSIAVLSMGGLVAHGQADYESATKVNGYGEISFGKGDTVVVDPIIPDVPVDPGEVNPSGDDLRIQYVSDFIFPQTKKSVNEVTSFAKGDSVDWINPDTGKKETKSSPLFISTVDMRTERGSGWTLSVKPSEFTSQKDQHVIEGGHVILSDAHYANSQKAQPIVNSDAANKESGLALKPGETFKIAGADSSKNEGQGSWSLAFGGQDKELKSTGVMFKMGPDTAVESNVDYTATFVWNLSPNLAE</sequence>
<organism evidence="3 4">
    <name type="scientific">Candidatus Vagococcus giribetii</name>
    <dbReference type="NCBI Taxonomy" id="2230876"/>
    <lineage>
        <taxon>Bacteria</taxon>
        <taxon>Bacillati</taxon>
        <taxon>Bacillota</taxon>
        <taxon>Bacilli</taxon>
        <taxon>Lactobacillales</taxon>
        <taxon>Enterococcaceae</taxon>
        <taxon>Vagococcus</taxon>
    </lineage>
</organism>
<comment type="caution">
    <text evidence="3">The sequence shown here is derived from an EMBL/GenBank/DDBJ whole genome shotgun (WGS) entry which is preliminary data.</text>
</comment>
<name>A0ABS3HS43_9ENTE</name>
<dbReference type="Pfam" id="PF13731">
    <property type="entry name" value="WxL"/>
    <property type="match status" value="1"/>
</dbReference>
<feature type="signal peptide" evidence="1">
    <location>
        <begin position="1"/>
        <end position="23"/>
    </location>
</feature>
<protein>
    <submittedName>
        <fullName evidence="3">WxL domain-containing protein</fullName>
    </submittedName>
</protein>
<keyword evidence="4" id="KW-1185">Reference proteome</keyword>
<feature type="domain" description="WxL" evidence="2">
    <location>
        <begin position="32"/>
        <end position="249"/>
    </location>
</feature>
<gene>
    <name evidence="3" type="ORF">DOK76_05785</name>
</gene>
<evidence type="ECO:0000313" key="4">
    <source>
        <dbReference type="Proteomes" id="UP000664857"/>
    </source>
</evidence>
<evidence type="ECO:0000256" key="1">
    <source>
        <dbReference type="SAM" id="SignalP"/>
    </source>
</evidence>
<feature type="chain" id="PRO_5046228639" evidence="1">
    <location>
        <begin position="24"/>
        <end position="254"/>
    </location>
</feature>
<evidence type="ECO:0000313" key="3">
    <source>
        <dbReference type="EMBL" id="MBO0476572.1"/>
    </source>
</evidence>